<accession>A0ABZ3K970</accession>
<evidence type="ECO:0000313" key="2">
    <source>
        <dbReference type="Proteomes" id="UP000815325"/>
    </source>
</evidence>
<keyword evidence="2" id="KW-1185">Reference proteome</keyword>
<name>A0ABZ3K970_DUNSA</name>
<dbReference type="Proteomes" id="UP000815325">
    <property type="component" value="Unassembled WGS sequence"/>
</dbReference>
<gene>
    <name evidence="1" type="ORF">DUNSADRAFT_7338</name>
</gene>
<evidence type="ECO:0000313" key="1">
    <source>
        <dbReference type="EMBL" id="KAF5825718.1"/>
    </source>
</evidence>
<protein>
    <submittedName>
        <fullName evidence="1">Uncharacterized protein</fullName>
    </submittedName>
</protein>
<organism evidence="1 2">
    <name type="scientific">Dunaliella salina</name>
    <name type="common">Green alga</name>
    <name type="synonym">Protococcus salinus</name>
    <dbReference type="NCBI Taxonomy" id="3046"/>
    <lineage>
        <taxon>Eukaryota</taxon>
        <taxon>Viridiplantae</taxon>
        <taxon>Chlorophyta</taxon>
        <taxon>core chlorophytes</taxon>
        <taxon>Chlorophyceae</taxon>
        <taxon>CS clade</taxon>
        <taxon>Chlamydomonadales</taxon>
        <taxon>Dunaliellaceae</taxon>
        <taxon>Dunaliella</taxon>
    </lineage>
</organism>
<comment type="caution">
    <text evidence="1">The sequence shown here is derived from an EMBL/GenBank/DDBJ whole genome shotgun (WGS) entry which is preliminary data.</text>
</comment>
<proteinExistence type="predicted"/>
<reference evidence="1" key="1">
    <citation type="submission" date="2017-08" db="EMBL/GenBank/DDBJ databases">
        <authorList>
            <person name="Polle J.E."/>
            <person name="Barry K."/>
            <person name="Cushman J."/>
            <person name="Schmutz J."/>
            <person name="Tran D."/>
            <person name="Hathwaick L.T."/>
            <person name="Yim W.C."/>
            <person name="Jenkins J."/>
            <person name="Mckie-Krisberg Z.M."/>
            <person name="Prochnik S."/>
            <person name="Lindquist E."/>
            <person name="Dockter R.B."/>
            <person name="Adam C."/>
            <person name="Molina H."/>
            <person name="Bunkerborg J."/>
            <person name="Jin E."/>
            <person name="Buchheim M."/>
            <person name="Magnuson J."/>
        </authorList>
    </citation>
    <scope>NUCLEOTIDE SEQUENCE</scope>
    <source>
        <strain evidence="1">CCAP 19/18</strain>
    </source>
</reference>
<dbReference type="EMBL" id="MU072123">
    <property type="protein sequence ID" value="KAF5825718.1"/>
    <property type="molecule type" value="Genomic_DNA"/>
</dbReference>
<sequence length="108" mass="11643">MWALGEAYPGDGLTHVPGWDRAVRGVLQAVEDQLPRFTSRQLLLVMHGVARVRCSLPALPVVDHIALQASRCVARGAYSLDDLLVLLWSSVVAGHASHTLYDAIAVCA</sequence>